<feature type="region of interest" description="Disordered" evidence="5">
    <location>
        <begin position="39"/>
        <end position="161"/>
    </location>
</feature>
<evidence type="ECO:0000256" key="4">
    <source>
        <dbReference type="ARBA" id="ARBA00023136"/>
    </source>
</evidence>
<dbReference type="AlphaFoldDB" id="A0A6P1ZKS0"/>
<reference evidence="10 11" key="1">
    <citation type="submission" date="2018-06" db="EMBL/GenBank/DDBJ databases">
        <title>Complete genome of Desulfovibrio marinus P48SEP.</title>
        <authorList>
            <person name="Crispim J.S."/>
            <person name="Vidigal P.M.P."/>
            <person name="Silva L.C.F."/>
            <person name="Araujo L.C."/>
            <person name="Laguardia C.N."/>
            <person name="Dias R.S."/>
            <person name="Sousa M.P."/>
            <person name="Paula S.O."/>
            <person name="Silva C."/>
        </authorList>
    </citation>
    <scope>NUCLEOTIDE SEQUENCE [LARGE SCALE GENOMIC DNA]</scope>
    <source>
        <strain evidence="10 11">P48SEP</strain>
    </source>
</reference>
<feature type="transmembrane region" description="Helical" evidence="6">
    <location>
        <begin position="263"/>
        <end position="287"/>
    </location>
</feature>
<keyword evidence="3 6" id="KW-1133">Transmembrane helix</keyword>
<dbReference type="Proteomes" id="UP000503251">
    <property type="component" value="Chromosome"/>
</dbReference>
<dbReference type="OrthoDB" id="5469864at2"/>
<evidence type="ECO:0008006" key="13">
    <source>
        <dbReference type="Google" id="ProtNLM"/>
    </source>
</evidence>
<organism evidence="10 11">
    <name type="scientific">Oceanidesulfovibrio marinus</name>
    <dbReference type="NCBI Taxonomy" id="370038"/>
    <lineage>
        <taxon>Bacteria</taxon>
        <taxon>Pseudomonadati</taxon>
        <taxon>Thermodesulfobacteriota</taxon>
        <taxon>Desulfovibrionia</taxon>
        <taxon>Desulfovibrionales</taxon>
        <taxon>Desulfovibrionaceae</taxon>
        <taxon>Oceanidesulfovibrio</taxon>
    </lineage>
</organism>
<dbReference type="GO" id="GO:0016020">
    <property type="term" value="C:membrane"/>
    <property type="evidence" value="ECO:0007669"/>
    <property type="project" value="UniProtKB-SubCell"/>
</dbReference>
<dbReference type="Proteomes" id="UP000434052">
    <property type="component" value="Unassembled WGS sequence"/>
</dbReference>
<accession>A0A6P1ZKS0</accession>
<dbReference type="Pfam" id="PF04893">
    <property type="entry name" value="Yip1"/>
    <property type="match status" value="1"/>
</dbReference>
<feature type="compositionally biased region" description="Pro residues" evidence="5">
    <location>
        <begin position="53"/>
        <end position="66"/>
    </location>
</feature>
<feature type="domain" description="Yip1" evidence="7">
    <location>
        <begin position="186"/>
        <end position="361"/>
    </location>
</feature>
<keyword evidence="4 6" id="KW-0472">Membrane</keyword>
<keyword evidence="12" id="KW-1185">Reference proteome</keyword>
<feature type="transmembrane region" description="Helical" evidence="6">
    <location>
        <begin position="205"/>
        <end position="222"/>
    </location>
</feature>
<feature type="domain" description="Zinc finger/thioredoxin putative" evidence="8">
    <location>
        <begin position="1"/>
        <end position="36"/>
    </location>
</feature>
<evidence type="ECO:0000259" key="8">
    <source>
        <dbReference type="Pfam" id="PF13717"/>
    </source>
</evidence>
<dbReference type="EMBL" id="QMIF01000001">
    <property type="protein sequence ID" value="TVM36396.1"/>
    <property type="molecule type" value="Genomic_DNA"/>
</dbReference>
<evidence type="ECO:0000256" key="5">
    <source>
        <dbReference type="SAM" id="MobiDB-lite"/>
    </source>
</evidence>
<feature type="compositionally biased region" description="Acidic residues" evidence="5">
    <location>
        <begin position="82"/>
        <end position="96"/>
    </location>
</feature>
<feature type="compositionally biased region" description="Basic and acidic residues" evidence="5">
    <location>
        <begin position="126"/>
        <end position="140"/>
    </location>
</feature>
<evidence type="ECO:0000259" key="7">
    <source>
        <dbReference type="Pfam" id="PF04893"/>
    </source>
</evidence>
<protein>
    <recommendedName>
        <fullName evidence="13">Yip1 domain-containing protein</fullName>
    </recommendedName>
</protein>
<feature type="transmembrane region" description="Helical" evidence="6">
    <location>
        <begin position="345"/>
        <end position="369"/>
    </location>
</feature>
<evidence type="ECO:0000313" key="12">
    <source>
        <dbReference type="Proteomes" id="UP000503251"/>
    </source>
</evidence>
<evidence type="ECO:0000313" key="10">
    <source>
        <dbReference type="EMBL" id="TVM36396.1"/>
    </source>
</evidence>
<evidence type="ECO:0000256" key="3">
    <source>
        <dbReference type="ARBA" id="ARBA00022989"/>
    </source>
</evidence>
<comment type="subcellular location">
    <subcellularLocation>
        <location evidence="1">Membrane</location>
        <topology evidence="1">Multi-pass membrane protein</topology>
    </subcellularLocation>
</comment>
<evidence type="ECO:0000313" key="9">
    <source>
        <dbReference type="EMBL" id="QJT11282.1"/>
    </source>
</evidence>
<dbReference type="RefSeq" id="WP_144233433.1">
    <property type="nucleotide sequence ID" value="NZ_CP039543.1"/>
</dbReference>
<evidence type="ECO:0000313" key="11">
    <source>
        <dbReference type="Proteomes" id="UP000434052"/>
    </source>
</evidence>
<feature type="transmembrane region" description="Helical" evidence="6">
    <location>
        <begin position="308"/>
        <end position="333"/>
    </location>
</feature>
<gene>
    <name evidence="10" type="ORF">DQK91_00285</name>
    <name evidence="9" type="ORF">E8L03_09595</name>
</gene>
<evidence type="ECO:0000256" key="6">
    <source>
        <dbReference type="SAM" id="Phobius"/>
    </source>
</evidence>
<sequence>MKIVCPECGFARELPEDKIPPTAQVATCPKCRHKFKFRELPQEQPIHFEDEPPTAPDSPRETPPPLYEDSDRQPEDAPLTPDDGEDDDIYYPEPDEQPAGQEAREIPTPEPEDPELHGQTGSGEGGKSDGDIWNRLESMGDFRPATSGRIRRAAGQSSERVTPPWENLQEHGFFGGLAKTVRLAMFKAPKFFSSMKVGSGIMKPMIFYLLLSEFYAIIQYMWDMLGLYSDQMGGGLDQQLGQMGSNPMGGLDSLGITPALTLLLYPAIFALMILLSSGLTHVFLTLFRAASSGFEGTFRAATYGSAPLVLAVIPVVGPGVSMVWSLVITIIGYKNVHQTTYPRVILALVTPLVLLFMLAVILVSTGIMVQV</sequence>
<name>A0A6P1ZKS0_9BACT</name>
<evidence type="ECO:0000256" key="2">
    <source>
        <dbReference type="ARBA" id="ARBA00022692"/>
    </source>
</evidence>
<dbReference type="InterPro" id="IPR011723">
    <property type="entry name" value="Znf/thioredoxin_put"/>
</dbReference>
<dbReference type="Pfam" id="PF13717">
    <property type="entry name" value="Zn_ribbon_4"/>
    <property type="match status" value="1"/>
</dbReference>
<dbReference type="EMBL" id="CP039543">
    <property type="protein sequence ID" value="QJT11282.1"/>
    <property type="molecule type" value="Genomic_DNA"/>
</dbReference>
<dbReference type="InterPro" id="IPR006977">
    <property type="entry name" value="Yip1_dom"/>
</dbReference>
<feature type="compositionally biased region" description="Basic and acidic residues" evidence="5">
    <location>
        <begin position="39"/>
        <end position="50"/>
    </location>
</feature>
<proteinExistence type="predicted"/>
<reference evidence="9 12" key="2">
    <citation type="submission" date="2019-04" db="EMBL/GenBank/DDBJ databases">
        <title>Isolation and culture of sulfate reducing bacteria from the cold seep of the South China Sea.</title>
        <authorList>
            <person name="Sun C."/>
            <person name="Liu R."/>
        </authorList>
    </citation>
    <scope>NUCLEOTIDE SEQUENCE [LARGE SCALE GENOMIC DNA]</scope>
    <source>
        <strain evidence="9 12">CS1</strain>
    </source>
</reference>
<evidence type="ECO:0000256" key="1">
    <source>
        <dbReference type="ARBA" id="ARBA00004141"/>
    </source>
</evidence>
<keyword evidence="2 6" id="KW-0812">Transmembrane</keyword>